<evidence type="ECO:0000256" key="1">
    <source>
        <dbReference type="ARBA" id="ARBA00007169"/>
    </source>
</evidence>
<organism evidence="5 6">
    <name type="scientific">Streptomyces griseiscabiei</name>
    <dbReference type="NCBI Taxonomy" id="2993540"/>
    <lineage>
        <taxon>Bacteria</taxon>
        <taxon>Bacillati</taxon>
        <taxon>Actinomycetota</taxon>
        <taxon>Actinomycetes</taxon>
        <taxon>Kitasatosporales</taxon>
        <taxon>Streptomycetaceae</taxon>
        <taxon>Streptomyces</taxon>
    </lineage>
</organism>
<dbReference type="PANTHER" id="PTHR11487">
    <property type="entry name" value="THIOESTERASE"/>
    <property type="match status" value="1"/>
</dbReference>
<comment type="similarity">
    <text evidence="1">Belongs to the thioesterase family.</text>
</comment>
<feature type="region of interest" description="Disordered" evidence="3">
    <location>
        <begin position="256"/>
        <end position="276"/>
    </location>
</feature>
<comment type="caution">
    <text evidence="5">The sequence shown here is derived from an EMBL/GenBank/DDBJ whole genome shotgun (WGS) entry which is preliminary data.</text>
</comment>
<dbReference type="InterPro" id="IPR001031">
    <property type="entry name" value="Thioesterase"/>
</dbReference>
<sequence length="276" mass="29564">MSEHSPDLVVETPWIWRARRPRARRRLICFPHAGAGAGAYGEWARLLPAEVELAAVQLPGRQNRIAEDPVTEVGPLVRVLTQALRPVLDGDFAFFGHSGGAALAYEVAKALRERGGPAPGHLFLSAQPAPGTVGRVPVMHTLSDGELGAEVVRLGGIEPEIAEDEEVMEGLLPTLRADFTLWERHRVEAGEPLDTPITVLSGDADPRAPKDTLYGWAAHTTGAFRTRFYPGGHFYFLTDPADLVSYLGHALTGQALGGQSHAGPSEPAPELAGSAR</sequence>
<protein>
    <submittedName>
        <fullName evidence="5">Alpha/beta fold hydrolase</fullName>
    </submittedName>
</protein>
<reference evidence="5 6" key="1">
    <citation type="journal article" date="2023" name="Microb. Genom.">
        <title>Mesoterricola silvestris gen. nov., sp. nov., Mesoterricola sediminis sp. nov., Geothrix oryzae sp. nov., Geothrix edaphica sp. nov., Geothrix rubra sp. nov., and Geothrix limicola sp. nov., six novel members of Acidobacteriota isolated from soils.</title>
        <authorList>
            <person name="Weisberg A.J."/>
            <person name="Pearce E."/>
            <person name="Kramer C.G."/>
            <person name="Chang J.H."/>
            <person name="Clarke C.R."/>
        </authorList>
    </citation>
    <scope>NUCLEOTIDE SEQUENCE [LARGE SCALE GENOMIC DNA]</scope>
    <source>
        <strain evidence="5 6">NRRL_B-2795</strain>
    </source>
</reference>
<dbReference type="Pfam" id="PF00975">
    <property type="entry name" value="Thioesterase"/>
    <property type="match status" value="1"/>
</dbReference>
<keyword evidence="6" id="KW-1185">Reference proteome</keyword>
<dbReference type="SMART" id="SM00824">
    <property type="entry name" value="PKS_TE"/>
    <property type="match status" value="1"/>
</dbReference>
<dbReference type="RefSeq" id="WP_086753470.1">
    <property type="nucleotide sequence ID" value="NZ_JAGJBZ010000006.1"/>
</dbReference>
<dbReference type="Proteomes" id="UP001271723">
    <property type="component" value="Unassembled WGS sequence"/>
</dbReference>
<evidence type="ECO:0000256" key="2">
    <source>
        <dbReference type="ARBA" id="ARBA00022801"/>
    </source>
</evidence>
<dbReference type="Gene3D" id="3.40.50.1820">
    <property type="entry name" value="alpha/beta hydrolase"/>
    <property type="match status" value="1"/>
</dbReference>
<dbReference type="GO" id="GO:0016787">
    <property type="term" value="F:hydrolase activity"/>
    <property type="evidence" value="ECO:0007669"/>
    <property type="project" value="UniProtKB-KW"/>
</dbReference>
<feature type="domain" description="Thioesterase TesA-like" evidence="4">
    <location>
        <begin position="28"/>
        <end position="252"/>
    </location>
</feature>
<keyword evidence="2 5" id="KW-0378">Hydrolase</keyword>
<dbReference type="InterPro" id="IPR020802">
    <property type="entry name" value="TesA-like"/>
</dbReference>
<gene>
    <name evidence="5" type="ORF">PV517_08425</name>
</gene>
<evidence type="ECO:0000313" key="5">
    <source>
        <dbReference type="EMBL" id="MDX2908724.1"/>
    </source>
</evidence>
<accession>A0ABU4L0E0</accession>
<dbReference type="PANTHER" id="PTHR11487:SF0">
    <property type="entry name" value="S-ACYL FATTY ACID SYNTHASE THIOESTERASE, MEDIUM CHAIN"/>
    <property type="match status" value="1"/>
</dbReference>
<evidence type="ECO:0000256" key="3">
    <source>
        <dbReference type="SAM" id="MobiDB-lite"/>
    </source>
</evidence>
<dbReference type="EMBL" id="JARAVY010000003">
    <property type="protein sequence ID" value="MDX2908724.1"/>
    <property type="molecule type" value="Genomic_DNA"/>
</dbReference>
<dbReference type="InterPro" id="IPR029058">
    <property type="entry name" value="AB_hydrolase_fold"/>
</dbReference>
<proteinExistence type="inferred from homology"/>
<dbReference type="InterPro" id="IPR012223">
    <property type="entry name" value="TEII"/>
</dbReference>
<evidence type="ECO:0000313" key="6">
    <source>
        <dbReference type="Proteomes" id="UP001271723"/>
    </source>
</evidence>
<name>A0ABU4L0E0_9ACTN</name>
<dbReference type="SUPFAM" id="SSF53474">
    <property type="entry name" value="alpha/beta-Hydrolases"/>
    <property type="match status" value="1"/>
</dbReference>
<evidence type="ECO:0000259" key="4">
    <source>
        <dbReference type="SMART" id="SM00824"/>
    </source>
</evidence>